<protein>
    <submittedName>
        <fullName evidence="3">DUF4142 domain-containing protein</fullName>
    </submittedName>
</protein>
<feature type="chain" id="PRO_5046989754" evidence="1">
    <location>
        <begin position="23"/>
        <end position="176"/>
    </location>
</feature>
<dbReference type="EMBL" id="JBHSNF010000006">
    <property type="protein sequence ID" value="MFC5527763.1"/>
    <property type="molecule type" value="Genomic_DNA"/>
</dbReference>
<proteinExistence type="predicted"/>
<feature type="signal peptide" evidence="1">
    <location>
        <begin position="1"/>
        <end position="22"/>
    </location>
</feature>
<keyword evidence="1" id="KW-0732">Signal</keyword>
<dbReference type="InterPro" id="IPR012347">
    <property type="entry name" value="Ferritin-like"/>
</dbReference>
<dbReference type="InterPro" id="IPR025419">
    <property type="entry name" value="DUF4142"/>
</dbReference>
<accession>A0ABW0QSM8</accession>
<gene>
    <name evidence="3" type="ORF">ACFPPA_18610</name>
</gene>
<evidence type="ECO:0000256" key="1">
    <source>
        <dbReference type="SAM" id="SignalP"/>
    </source>
</evidence>
<dbReference type="Gene3D" id="1.20.1260.10">
    <property type="match status" value="1"/>
</dbReference>
<organism evidence="3 4">
    <name type="scientific">Rhodanobacter ginsengisoli</name>
    <dbReference type="NCBI Taxonomy" id="418646"/>
    <lineage>
        <taxon>Bacteria</taxon>
        <taxon>Pseudomonadati</taxon>
        <taxon>Pseudomonadota</taxon>
        <taxon>Gammaproteobacteria</taxon>
        <taxon>Lysobacterales</taxon>
        <taxon>Rhodanobacteraceae</taxon>
        <taxon>Rhodanobacter</taxon>
    </lineage>
</organism>
<reference evidence="4" key="1">
    <citation type="journal article" date="2019" name="Int. J. Syst. Evol. Microbiol.">
        <title>The Global Catalogue of Microorganisms (GCM) 10K type strain sequencing project: providing services to taxonomists for standard genome sequencing and annotation.</title>
        <authorList>
            <consortium name="The Broad Institute Genomics Platform"/>
            <consortium name="The Broad Institute Genome Sequencing Center for Infectious Disease"/>
            <person name="Wu L."/>
            <person name="Ma J."/>
        </authorList>
    </citation>
    <scope>NUCLEOTIDE SEQUENCE [LARGE SCALE GENOMIC DNA]</scope>
    <source>
        <strain evidence="4">CGMCC 1.16619</strain>
    </source>
</reference>
<keyword evidence="4" id="KW-1185">Reference proteome</keyword>
<evidence type="ECO:0000313" key="3">
    <source>
        <dbReference type="EMBL" id="MFC5527763.1"/>
    </source>
</evidence>
<evidence type="ECO:0000259" key="2">
    <source>
        <dbReference type="Pfam" id="PF13628"/>
    </source>
</evidence>
<dbReference type="PANTHER" id="PTHR38593">
    <property type="entry name" value="BLR2558 PROTEIN"/>
    <property type="match status" value="1"/>
</dbReference>
<name>A0ABW0QSM8_9GAMM</name>
<feature type="domain" description="DUF4142" evidence="2">
    <location>
        <begin position="29"/>
        <end position="170"/>
    </location>
</feature>
<dbReference type="Proteomes" id="UP001596114">
    <property type="component" value="Unassembled WGS sequence"/>
</dbReference>
<evidence type="ECO:0000313" key="4">
    <source>
        <dbReference type="Proteomes" id="UP001596114"/>
    </source>
</evidence>
<dbReference type="PANTHER" id="PTHR38593:SF1">
    <property type="entry name" value="BLR2558 PROTEIN"/>
    <property type="match status" value="1"/>
</dbReference>
<comment type="caution">
    <text evidence="3">The sequence shown here is derived from an EMBL/GenBank/DDBJ whole genome shotgun (WGS) entry which is preliminary data.</text>
</comment>
<dbReference type="RefSeq" id="WP_377322682.1">
    <property type="nucleotide sequence ID" value="NZ_JBHSNF010000006.1"/>
</dbReference>
<sequence>MNKSLPILIFALGLGTLAGAQARQAPAINDAQIAHIAYTAGAIDVTAATQALAKSHNQAVLAFAQEMARDHAAVNAQALALVKQLGVTPQDNATSQSLSSDAAAEQDKLAALSGAAYDRAYVANEVAYHRAVNAALSGTLIPSARNAQLKSLLQTGLKLFQSHQMHAEHLAQSLLK</sequence>
<dbReference type="Pfam" id="PF13628">
    <property type="entry name" value="DUF4142"/>
    <property type="match status" value="1"/>
</dbReference>